<feature type="chain" id="PRO_5045738773" evidence="1">
    <location>
        <begin position="20"/>
        <end position="68"/>
    </location>
</feature>
<dbReference type="Proteomes" id="UP000294823">
    <property type="component" value="Unassembled WGS sequence"/>
</dbReference>
<name>A0ABY2D2S7_9GAMM</name>
<evidence type="ECO:0000256" key="1">
    <source>
        <dbReference type="SAM" id="SignalP"/>
    </source>
</evidence>
<protein>
    <submittedName>
        <fullName evidence="2">Uncharacterized protein</fullName>
    </submittedName>
</protein>
<proteinExistence type="predicted"/>
<keyword evidence="3" id="KW-1185">Reference proteome</keyword>
<accession>A0ABY2D2S7</accession>
<sequence>MNKVLLIIFTMLFSIAGFAQVGIGTTTPDASSALEVQSTEKGLLIPRMTSAQRTAIASPALGLLVYDT</sequence>
<keyword evidence="1" id="KW-0732">Signal</keyword>
<dbReference type="EMBL" id="SLTR01000442">
    <property type="protein sequence ID" value="TDA85852.1"/>
    <property type="molecule type" value="Genomic_DNA"/>
</dbReference>
<feature type="non-terminal residue" evidence="2">
    <location>
        <position position="68"/>
    </location>
</feature>
<organism evidence="2 3">
    <name type="scientific">Halomonas marinisediminis</name>
    <dbReference type="NCBI Taxonomy" id="2546095"/>
    <lineage>
        <taxon>Bacteria</taxon>
        <taxon>Pseudomonadati</taxon>
        <taxon>Pseudomonadota</taxon>
        <taxon>Gammaproteobacteria</taxon>
        <taxon>Oceanospirillales</taxon>
        <taxon>Halomonadaceae</taxon>
        <taxon>Halomonas</taxon>
    </lineage>
</organism>
<comment type="caution">
    <text evidence="2">The sequence shown here is derived from an EMBL/GenBank/DDBJ whole genome shotgun (WGS) entry which is preliminary data.</text>
</comment>
<gene>
    <name evidence="2" type="ORF">E0702_17340</name>
</gene>
<reference evidence="2 3" key="1">
    <citation type="submission" date="2019-03" db="EMBL/GenBank/DDBJ databases">
        <title>Halomonas marinisediminis sp. nov., a moderately halophilic bacterium isolated from the Bohai Gulf.</title>
        <authorList>
            <person name="Ji X."/>
        </authorList>
    </citation>
    <scope>NUCLEOTIDE SEQUENCE [LARGE SCALE GENOMIC DNA]</scope>
    <source>
        <strain evidence="2 3">204</strain>
    </source>
</reference>
<feature type="signal peptide" evidence="1">
    <location>
        <begin position="1"/>
        <end position="19"/>
    </location>
</feature>
<evidence type="ECO:0000313" key="2">
    <source>
        <dbReference type="EMBL" id="TDA85852.1"/>
    </source>
</evidence>
<evidence type="ECO:0000313" key="3">
    <source>
        <dbReference type="Proteomes" id="UP000294823"/>
    </source>
</evidence>